<dbReference type="EMBL" id="JAPDNT010000009">
    <property type="protein sequence ID" value="MCW3475498.1"/>
    <property type="molecule type" value="Genomic_DNA"/>
</dbReference>
<keyword evidence="6" id="KW-1185">Reference proteome</keyword>
<reference evidence="5" key="1">
    <citation type="submission" date="2022-09" db="EMBL/GenBank/DDBJ databases">
        <title>Rhodovastum sp. nov. RN2-1 isolated from soil in Seongnam, South Korea.</title>
        <authorList>
            <person name="Le N.T."/>
        </authorList>
    </citation>
    <scope>NUCLEOTIDE SEQUENCE</scope>
    <source>
        <strain evidence="5">RN2-1</strain>
    </source>
</reference>
<evidence type="ECO:0000256" key="2">
    <source>
        <dbReference type="ARBA" id="ARBA00005695"/>
    </source>
</evidence>
<evidence type="ECO:0000259" key="4">
    <source>
        <dbReference type="Pfam" id="PF00496"/>
    </source>
</evidence>
<dbReference type="Gene3D" id="3.40.190.10">
    <property type="entry name" value="Periplasmic binding protein-like II"/>
    <property type="match status" value="1"/>
</dbReference>
<accession>A0AA41YNS7</accession>
<gene>
    <name evidence="5" type="ORF">OL599_13015</name>
</gene>
<dbReference type="GO" id="GO:0043190">
    <property type="term" value="C:ATP-binding cassette (ABC) transporter complex"/>
    <property type="evidence" value="ECO:0007669"/>
    <property type="project" value="InterPro"/>
</dbReference>
<dbReference type="GO" id="GO:0030288">
    <property type="term" value="C:outer membrane-bounded periplasmic space"/>
    <property type="evidence" value="ECO:0007669"/>
    <property type="project" value="TreeGrafter"/>
</dbReference>
<dbReference type="InterPro" id="IPR000914">
    <property type="entry name" value="SBP_5_dom"/>
</dbReference>
<evidence type="ECO:0000313" key="5">
    <source>
        <dbReference type="EMBL" id="MCW3475498.1"/>
    </source>
</evidence>
<comment type="subcellular location">
    <subcellularLocation>
        <location evidence="1">Periplasm</location>
    </subcellularLocation>
</comment>
<protein>
    <submittedName>
        <fullName evidence="5">ABC transporter substrate-binding protein</fullName>
    </submittedName>
</protein>
<dbReference type="Pfam" id="PF00496">
    <property type="entry name" value="SBP_bac_5"/>
    <property type="match status" value="1"/>
</dbReference>
<reference evidence="5" key="2">
    <citation type="submission" date="2022-10" db="EMBL/GenBank/DDBJ databases">
        <authorList>
            <person name="Trinh H.N."/>
        </authorList>
    </citation>
    <scope>NUCLEOTIDE SEQUENCE</scope>
    <source>
        <strain evidence="5">RN2-1</strain>
    </source>
</reference>
<proteinExistence type="inferred from homology"/>
<dbReference type="AlphaFoldDB" id="A0AA41YNS7"/>
<evidence type="ECO:0000256" key="3">
    <source>
        <dbReference type="ARBA" id="ARBA00022729"/>
    </source>
</evidence>
<feature type="domain" description="Solute-binding protein family 5" evidence="4">
    <location>
        <begin position="61"/>
        <end position="440"/>
    </location>
</feature>
<dbReference type="Gene3D" id="3.10.105.10">
    <property type="entry name" value="Dipeptide-binding Protein, Domain 3"/>
    <property type="match status" value="1"/>
</dbReference>
<dbReference type="Gene3D" id="3.90.76.10">
    <property type="entry name" value="Dipeptide-binding Protein, Domain 1"/>
    <property type="match status" value="1"/>
</dbReference>
<dbReference type="InterPro" id="IPR039424">
    <property type="entry name" value="SBP_5"/>
</dbReference>
<dbReference type="PANTHER" id="PTHR30290">
    <property type="entry name" value="PERIPLASMIC BINDING COMPONENT OF ABC TRANSPORTER"/>
    <property type="match status" value="1"/>
</dbReference>
<organism evidence="5 6">
    <name type="scientific">Limobrevibacterium gyesilva</name>
    <dbReference type="NCBI Taxonomy" id="2991712"/>
    <lineage>
        <taxon>Bacteria</taxon>
        <taxon>Pseudomonadati</taxon>
        <taxon>Pseudomonadota</taxon>
        <taxon>Alphaproteobacteria</taxon>
        <taxon>Acetobacterales</taxon>
        <taxon>Acetobacteraceae</taxon>
        <taxon>Limobrevibacterium</taxon>
    </lineage>
</organism>
<dbReference type="GO" id="GO:1904680">
    <property type="term" value="F:peptide transmembrane transporter activity"/>
    <property type="evidence" value="ECO:0007669"/>
    <property type="project" value="TreeGrafter"/>
</dbReference>
<dbReference type="RefSeq" id="WP_264714215.1">
    <property type="nucleotide sequence ID" value="NZ_JAPDNT010000009.1"/>
</dbReference>
<sequence>MIAGGAALALGVGVARADTLVVCSEASPDALNSALTDSNTSFDVSEQIADRLVEMEIGGSKVIPALAESWTISPDGLRYTFKLRHGVKFQSSDKFKPTREMNADDVVFSFTRMYDKANSYHSVSGSTYPMFDDFVAPALKAVSRTSDDTVVFDLKVPSASLLSALTVQSFSIWPAEYAAAMEKAGTPDQFDQAPLGTGPFQLVQYQKDSLLRFRAFQDFWGEKGGMPQRAAKVEQMVFSITKDPAVRFAKLRTGECQVARYPNPADLPAMRATAGIVVPEAPVAAESMLAFRVDKKPFSDRRVREALAISIDFNALLAAVFQGSGVPTASLVPSALWGHNGTLKPRPYDPARAKALLAEAGYPNGFSTDLWAIPVTRAYMPNGRLTAELIQADWAKIGVTAKIVTYEWGEFLRRRRAGEADVTMMGGTWDYPDPSELLVWNTCDAIPGGNNVSHWCNKEFSDLIQQADVVTDQSERARLYEKAQEVFHNEIPGVMFADVKGFAAVRDNVQGFKLHFLGGQPFGGVSLKP</sequence>
<evidence type="ECO:0000256" key="1">
    <source>
        <dbReference type="ARBA" id="ARBA00004418"/>
    </source>
</evidence>
<dbReference type="PANTHER" id="PTHR30290:SF38">
    <property type="entry name" value="D,D-DIPEPTIDE-BINDING PERIPLASMIC PROTEIN DDPA-RELATED"/>
    <property type="match status" value="1"/>
</dbReference>
<comment type="similarity">
    <text evidence="2">Belongs to the bacterial solute-binding protein 5 family.</text>
</comment>
<name>A0AA41YNS7_9PROT</name>
<dbReference type="InterPro" id="IPR030678">
    <property type="entry name" value="Peptide/Ni-bd"/>
</dbReference>
<dbReference type="PIRSF" id="PIRSF002741">
    <property type="entry name" value="MppA"/>
    <property type="match status" value="1"/>
</dbReference>
<dbReference type="CDD" id="cd08493">
    <property type="entry name" value="PBP2_DppA_like"/>
    <property type="match status" value="1"/>
</dbReference>
<evidence type="ECO:0000313" key="6">
    <source>
        <dbReference type="Proteomes" id="UP001165679"/>
    </source>
</evidence>
<comment type="caution">
    <text evidence="5">The sequence shown here is derived from an EMBL/GenBank/DDBJ whole genome shotgun (WGS) entry which is preliminary data.</text>
</comment>
<dbReference type="GO" id="GO:0042938">
    <property type="term" value="P:dipeptide transport"/>
    <property type="evidence" value="ECO:0007669"/>
    <property type="project" value="TreeGrafter"/>
</dbReference>
<keyword evidence="3" id="KW-0732">Signal</keyword>
<dbReference type="SUPFAM" id="SSF53850">
    <property type="entry name" value="Periplasmic binding protein-like II"/>
    <property type="match status" value="1"/>
</dbReference>
<dbReference type="Proteomes" id="UP001165679">
    <property type="component" value="Unassembled WGS sequence"/>
</dbReference>